<dbReference type="PANTHER" id="PTHR10828:SF76">
    <property type="entry name" value="M-PHASE INDUCER PHOSPHATASE"/>
    <property type="match status" value="1"/>
</dbReference>
<dbReference type="GO" id="GO:0004725">
    <property type="term" value="F:protein tyrosine phosphatase activity"/>
    <property type="evidence" value="ECO:0007669"/>
    <property type="project" value="UniProtKB-EC"/>
</dbReference>
<organism evidence="13">
    <name type="scientific">Thelazia callipaeda</name>
    <name type="common">Oriental eyeworm</name>
    <name type="synonym">Parasitic nematode</name>
    <dbReference type="NCBI Taxonomy" id="103827"/>
    <lineage>
        <taxon>Eukaryota</taxon>
        <taxon>Metazoa</taxon>
        <taxon>Ecdysozoa</taxon>
        <taxon>Nematoda</taxon>
        <taxon>Chromadorea</taxon>
        <taxon>Rhabditida</taxon>
        <taxon>Spirurina</taxon>
        <taxon>Spiruromorpha</taxon>
        <taxon>Thelazioidea</taxon>
        <taxon>Thelaziidae</taxon>
        <taxon>Thelazia</taxon>
    </lineage>
</organism>
<dbReference type="Proteomes" id="UP000276776">
    <property type="component" value="Unassembled WGS sequence"/>
</dbReference>
<evidence type="ECO:0000259" key="10">
    <source>
        <dbReference type="PROSITE" id="PS50206"/>
    </source>
</evidence>
<dbReference type="PANTHER" id="PTHR10828">
    <property type="entry name" value="M-PHASE INDUCER PHOSPHATASE DUAL SPECIFICITY PHOSPHATASE CDC25"/>
    <property type="match status" value="1"/>
</dbReference>
<keyword evidence="6" id="KW-0904">Protein phosphatase</keyword>
<dbReference type="Gene3D" id="3.40.250.10">
    <property type="entry name" value="Rhodanese-like domain"/>
    <property type="match status" value="1"/>
</dbReference>
<dbReference type="InterPro" id="IPR001763">
    <property type="entry name" value="Rhodanese-like_dom"/>
</dbReference>
<dbReference type="GO" id="GO:0000086">
    <property type="term" value="P:G2/M transition of mitotic cell cycle"/>
    <property type="evidence" value="ECO:0007669"/>
    <property type="project" value="TreeGrafter"/>
</dbReference>
<dbReference type="InterPro" id="IPR036873">
    <property type="entry name" value="Rhodanese-like_dom_sf"/>
</dbReference>
<evidence type="ECO:0000256" key="1">
    <source>
        <dbReference type="ARBA" id="ARBA00011065"/>
    </source>
</evidence>
<keyword evidence="12" id="KW-1185">Reference proteome</keyword>
<evidence type="ECO:0000256" key="2">
    <source>
        <dbReference type="ARBA" id="ARBA00013064"/>
    </source>
</evidence>
<evidence type="ECO:0000256" key="4">
    <source>
        <dbReference type="ARBA" id="ARBA00022776"/>
    </source>
</evidence>
<evidence type="ECO:0000313" key="13">
    <source>
        <dbReference type="WBParaSite" id="TCLT_0000933801-mRNA-1"/>
    </source>
</evidence>
<dbReference type="PRINTS" id="PR00716">
    <property type="entry name" value="MPIPHPHTASE"/>
</dbReference>
<dbReference type="GO" id="GO:0005634">
    <property type="term" value="C:nucleus"/>
    <property type="evidence" value="ECO:0007669"/>
    <property type="project" value="TreeGrafter"/>
</dbReference>
<dbReference type="OMA" id="DKYANEM"/>
<dbReference type="GO" id="GO:0010971">
    <property type="term" value="P:positive regulation of G2/M transition of mitotic cell cycle"/>
    <property type="evidence" value="ECO:0007669"/>
    <property type="project" value="TreeGrafter"/>
</dbReference>
<dbReference type="SMART" id="SM00450">
    <property type="entry name" value="RHOD"/>
    <property type="match status" value="1"/>
</dbReference>
<dbReference type="GO" id="GO:0051301">
    <property type="term" value="P:cell division"/>
    <property type="evidence" value="ECO:0007669"/>
    <property type="project" value="UniProtKB-KW"/>
</dbReference>
<feature type="region of interest" description="Disordered" evidence="9">
    <location>
        <begin position="93"/>
        <end position="126"/>
    </location>
</feature>
<proteinExistence type="inferred from homology"/>
<protein>
    <recommendedName>
        <fullName evidence="2">protein-tyrosine-phosphatase</fullName>
        <ecNumber evidence="2">3.1.3.48</ecNumber>
    </recommendedName>
</protein>
<feature type="domain" description="Rhodanese" evidence="10">
    <location>
        <begin position="283"/>
        <end position="393"/>
    </location>
</feature>
<reference evidence="13" key="1">
    <citation type="submission" date="2017-02" db="UniProtKB">
        <authorList>
            <consortium name="WormBaseParasite"/>
        </authorList>
    </citation>
    <scope>IDENTIFICATION</scope>
</reference>
<sequence length="493" mass="57153">MKNDESGSDQIADFQNNSQKTTLSVLMEQKQETLKMVGNQQCMNKRIFKDITNCRKKALREETRKKTKNPSNQTTITDFALVKQKTYIHDSYQITSSEKNGENSKKLNLFDRSDSDNSISDDNSNRYTFRSKFQSDMNKSLDNFKLLMNKKMDEFMKNSNNSDYSDLDNSSYFTSSRSQSPMDIDHNYENNHTKWKQNSYCESLSYIDKEICQLHNSFNQILGKRFSTTTSDDCNDGQASNAKRKKKYSLPIITKPSILTAGFACIEKLVLKNLIESMDLCEFAKKYILVDCRYPYEYKGGHIKGALNIHNPVILEATFFDHIDTKKLSYKQEIIPIFYCEYSTVRGPMLASYLRKSDRVRNFRNYPFLFYDEIYVLEGGYNSFFNTDDLGYKNLCEPMGYITMRDDKYANEMKAFRNRKFRSGIGFETGMFETAMIRKNSKFRSAPPIHTDSESPSTSYFVSPNSSCKFSPKNTISAILLNLSTTNEQRNSI</sequence>
<dbReference type="GO" id="GO:0110032">
    <property type="term" value="P:positive regulation of G2/MI transition of meiotic cell cycle"/>
    <property type="evidence" value="ECO:0007669"/>
    <property type="project" value="TreeGrafter"/>
</dbReference>
<dbReference type="EMBL" id="UYYF01004773">
    <property type="protein sequence ID" value="VDN06951.1"/>
    <property type="molecule type" value="Genomic_DNA"/>
</dbReference>
<gene>
    <name evidence="11" type="ORF">TCLT_LOCUS9327</name>
</gene>
<dbReference type="FunFam" id="3.40.250.10:FF:000021">
    <property type="entry name" value="M-phase inducer phosphatase cdc-25.2"/>
    <property type="match status" value="1"/>
</dbReference>
<evidence type="ECO:0000256" key="6">
    <source>
        <dbReference type="ARBA" id="ARBA00022912"/>
    </source>
</evidence>
<feature type="compositionally biased region" description="Low complexity" evidence="9">
    <location>
        <begin position="116"/>
        <end position="126"/>
    </location>
</feature>
<dbReference type="SUPFAM" id="SSF52821">
    <property type="entry name" value="Rhodanese/Cell cycle control phosphatase"/>
    <property type="match status" value="1"/>
</dbReference>
<evidence type="ECO:0000256" key="5">
    <source>
        <dbReference type="ARBA" id="ARBA00022801"/>
    </source>
</evidence>
<accession>A0A0N5D8B3</accession>
<dbReference type="AlphaFoldDB" id="A0A0N5D8B3"/>
<dbReference type="Pfam" id="PF00581">
    <property type="entry name" value="Rhodanese"/>
    <property type="match status" value="1"/>
</dbReference>
<keyword evidence="4" id="KW-0498">Mitosis</keyword>
<keyword evidence="5" id="KW-0378">Hydrolase</keyword>
<dbReference type="STRING" id="103827.A0A0N5D8B3"/>
<comment type="similarity">
    <text evidence="1">Belongs to the MPI phosphatase family.</text>
</comment>
<reference evidence="11 12" key="2">
    <citation type="submission" date="2018-11" db="EMBL/GenBank/DDBJ databases">
        <authorList>
            <consortium name="Pathogen Informatics"/>
        </authorList>
    </citation>
    <scope>NUCLEOTIDE SEQUENCE [LARGE SCALE GENOMIC DNA]</scope>
</reference>
<evidence type="ECO:0000256" key="7">
    <source>
        <dbReference type="ARBA" id="ARBA00023306"/>
    </source>
</evidence>
<evidence type="ECO:0000256" key="9">
    <source>
        <dbReference type="SAM" id="MobiDB-lite"/>
    </source>
</evidence>
<dbReference type="WBParaSite" id="TCLT_0000933801-mRNA-1">
    <property type="protein sequence ID" value="TCLT_0000933801-mRNA-1"/>
    <property type="gene ID" value="TCLT_0000933801"/>
</dbReference>
<dbReference type="GO" id="GO:0005737">
    <property type="term" value="C:cytoplasm"/>
    <property type="evidence" value="ECO:0007669"/>
    <property type="project" value="TreeGrafter"/>
</dbReference>
<keyword evidence="7" id="KW-0131">Cell cycle</keyword>
<comment type="catalytic activity">
    <reaction evidence="8">
        <text>O-phospho-L-tyrosyl-[protein] + H2O = L-tyrosyl-[protein] + phosphate</text>
        <dbReference type="Rhea" id="RHEA:10684"/>
        <dbReference type="Rhea" id="RHEA-COMP:10136"/>
        <dbReference type="Rhea" id="RHEA-COMP:20101"/>
        <dbReference type="ChEBI" id="CHEBI:15377"/>
        <dbReference type="ChEBI" id="CHEBI:43474"/>
        <dbReference type="ChEBI" id="CHEBI:46858"/>
        <dbReference type="ChEBI" id="CHEBI:61978"/>
        <dbReference type="EC" id="3.1.3.48"/>
    </reaction>
</comment>
<dbReference type="OrthoDB" id="26523at2759"/>
<dbReference type="EC" id="3.1.3.48" evidence="2"/>
<dbReference type="InterPro" id="IPR000751">
    <property type="entry name" value="MPI_Phosphatase"/>
</dbReference>
<keyword evidence="3" id="KW-0132">Cell division</keyword>
<name>A0A0N5D8B3_THECL</name>
<evidence type="ECO:0000313" key="12">
    <source>
        <dbReference type="Proteomes" id="UP000276776"/>
    </source>
</evidence>
<evidence type="ECO:0000256" key="8">
    <source>
        <dbReference type="ARBA" id="ARBA00051722"/>
    </source>
</evidence>
<evidence type="ECO:0000313" key="11">
    <source>
        <dbReference type="EMBL" id="VDN06951.1"/>
    </source>
</evidence>
<feature type="compositionally biased region" description="Basic and acidic residues" evidence="9">
    <location>
        <begin position="99"/>
        <end position="115"/>
    </location>
</feature>
<evidence type="ECO:0000256" key="3">
    <source>
        <dbReference type="ARBA" id="ARBA00022618"/>
    </source>
</evidence>
<dbReference type="PROSITE" id="PS50206">
    <property type="entry name" value="RHODANESE_3"/>
    <property type="match status" value="1"/>
</dbReference>